<reference evidence="7 8" key="1">
    <citation type="journal article" date="2021" name="Int. J. Syst. Evol. Microbiol.">
        <title>Classification of three corynebacterial strains isolated from a small paddock in North Rhine-Westphalia: proposal of &lt;i&gt;Corynebacterium kalinowskii&lt;/i&gt; sp. nov., &lt;i&gt;Corynebacterium comes&lt;/i&gt; sp. nov. and &lt;i&gt;Corynebacterium occultum&lt;/i&gt; sp. nov.</title>
        <authorList>
            <person name="Schaffert L."/>
            <person name="Ruwe M."/>
            <person name="Milse J."/>
            <person name="Hanuschka K."/>
            <person name="Ortseifen V."/>
            <person name="Droste J."/>
            <person name="Brandt D."/>
            <person name="Schl L."/>
            <person name="Kutter Y."/>
            <person name="Vinke S."/>
            <person name="Vieh P."/>
            <person name="Jacob L."/>
            <person name="L N.C."/>
            <person name="Schulte-Berndt E."/>
            <person name="Hain C."/>
            <person name="Linder M."/>
            <person name="Schmidt P."/>
            <person name="Wollenschl L."/>
            <person name="Luttermann T."/>
            <person name="Thieme E."/>
            <person name="Hassa J."/>
            <person name="Haak M."/>
            <person name="Wittchen M."/>
            <person name="Mentz A."/>
            <person name="Persicke M."/>
            <person name="Busche T."/>
            <person name="R C."/>
        </authorList>
    </citation>
    <scope>NUCLEOTIDE SEQUENCE [LARGE SCALE GENOMIC DNA]</scope>
    <source>
        <strain evidence="7 8">2019</strain>
    </source>
</reference>
<accession>A0A6B8VTT6</accession>
<evidence type="ECO:0000313" key="7">
    <source>
        <dbReference type="EMBL" id="QGU03411.1"/>
    </source>
</evidence>
<proteinExistence type="inferred from homology"/>
<comment type="similarity">
    <text evidence="2">Belongs to the TspO/BZRP family.</text>
</comment>
<comment type="subcellular location">
    <subcellularLocation>
        <location evidence="1">Membrane</location>
        <topology evidence="1">Multi-pass membrane protein</topology>
    </subcellularLocation>
</comment>
<dbReference type="EMBL" id="CP046453">
    <property type="protein sequence ID" value="QGU03411.1"/>
    <property type="molecule type" value="Genomic_DNA"/>
</dbReference>
<feature type="transmembrane region" description="Helical" evidence="6">
    <location>
        <begin position="58"/>
        <end position="83"/>
    </location>
</feature>
<feature type="transmembrane region" description="Helical" evidence="6">
    <location>
        <begin position="119"/>
        <end position="140"/>
    </location>
</feature>
<evidence type="ECO:0000256" key="4">
    <source>
        <dbReference type="ARBA" id="ARBA00022989"/>
    </source>
</evidence>
<feature type="transmembrane region" description="Helical" evidence="6">
    <location>
        <begin position="12"/>
        <end position="38"/>
    </location>
</feature>
<keyword evidence="5 6" id="KW-0472">Membrane</keyword>
<evidence type="ECO:0000256" key="1">
    <source>
        <dbReference type="ARBA" id="ARBA00004141"/>
    </source>
</evidence>
<evidence type="ECO:0000256" key="5">
    <source>
        <dbReference type="ARBA" id="ARBA00023136"/>
    </source>
</evidence>
<organism evidence="7 8">
    <name type="scientific">Corynebacterium comes</name>
    <dbReference type="NCBI Taxonomy" id="2675218"/>
    <lineage>
        <taxon>Bacteria</taxon>
        <taxon>Bacillati</taxon>
        <taxon>Actinomycetota</taxon>
        <taxon>Actinomycetes</taxon>
        <taxon>Mycobacteriales</taxon>
        <taxon>Corynebacteriaceae</taxon>
        <taxon>Corynebacterium</taxon>
    </lineage>
</organism>
<sequence length="262" mass="27193">MSHPTTAPARGSTWLLPVITLVGVAFAIAAAFFGSGALGGTPINEAAGGSLSADATPLAPAGTAFSIWSVIYLGLAGYAFWQLSGTARRSERERSLRPWALLSVLLNAAWIWTVQLGSLIASVAVILALLAVLIRIMFLLGAPRTGGMVERVLTDATFGLYFGWVLVATFANTWAWLAASDVEAMREIPVGVAGIVVATVVAVVAAVLDGGRLAPVLATSWGLAWIAVGRTEGQFESSALVWAAGIAAVIVLLAPVPGRMRR</sequence>
<dbReference type="InterPro" id="IPR038330">
    <property type="entry name" value="TspO/MBR-related_sf"/>
</dbReference>
<dbReference type="GO" id="GO:0016020">
    <property type="term" value="C:membrane"/>
    <property type="evidence" value="ECO:0007669"/>
    <property type="project" value="UniProtKB-SubCell"/>
</dbReference>
<dbReference type="Pfam" id="PF03073">
    <property type="entry name" value="TspO_MBR"/>
    <property type="match status" value="1"/>
</dbReference>
<keyword evidence="4 6" id="KW-1133">Transmembrane helix</keyword>
<evidence type="ECO:0000256" key="2">
    <source>
        <dbReference type="ARBA" id="ARBA00007524"/>
    </source>
</evidence>
<evidence type="ECO:0000313" key="8">
    <source>
        <dbReference type="Proteomes" id="UP000425178"/>
    </source>
</evidence>
<protein>
    <recommendedName>
        <fullName evidence="9">Tryptophan-rich sensory protein</fullName>
    </recommendedName>
</protein>
<dbReference type="RefSeq" id="WP_231587529.1">
    <property type="nucleotide sequence ID" value="NZ_CP046453.1"/>
</dbReference>
<name>A0A6B8VTT6_9CORY</name>
<feature type="transmembrane region" description="Helical" evidence="6">
    <location>
        <begin position="188"/>
        <end position="208"/>
    </location>
</feature>
<gene>
    <name evidence="7" type="ORF">CETAM_00590</name>
</gene>
<dbReference type="KEGG" id="ccoe:CETAM_00590"/>
<feature type="transmembrane region" description="Helical" evidence="6">
    <location>
        <begin position="152"/>
        <end position="176"/>
    </location>
</feature>
<feature type="transmembrane region" description="Helical" evidence="6">
    <location>
        <begin position="95"/>
        <end position="113"/>
    </location>
</feature>
<feature type="transmembrane region" description="Helical" evidence="6">
    <location>
        <begin position="213"/>
        <end position="231"/>
    </location>
</feature>
<evidence type="ECO:0000256" key="6">
    <source>
        <dbReference type="SAM" id="Phobius"/>
    </source>
</evidence>
<dbReference type="AlphaFoldDB" id="A0A6B8VTT6"/>
<dbReference type="Proteomes" id="UP000425178">
    <property type="component" value="Chromosome"/>
</dbReference>
<evidence type="ECO:0000256" key="3">
    <source>
        <dbReference type="ARBA" id="ARBA00022692"/>
    </source>
</evidence>
<keyword evidence="8" id="KW-1185">Reference proteome</keyword>
<feature type="transmembrane region" description="Helical" evidence="6">
    <location>
        <begin position="237"/>
        <end position="256"/>
    </location>
</feature>
<keyword evidence="3 6" id="KW-0812">Transmembrane</keyword>
<evidence type="ECO:0008006" key="9">
    <source>
        <dbReference type="Google" id="ProtNLM"/>
    </source>
</evidence>
<dbReference type="InterPro" id="IPR004307">
    <property type="entry name" value="TspO_MBR"/>
</dbReference>
<dbReference type="Gene3D" id="1.20.1260.100">
    <property type="entry name" value="TspO/MBR protein"/>
    <property type="match status" value="1"/>
</dbReference>